<keyword evidence="3" id="KW-1185">Reference proteome</keyword>
<reference evidence="2 3" key="1">
    <citation type="journal article" date="2018" name="Sci. Rep.">
        <title>Genome sequence of the cauliflower mushroom Sparassis crispa (Hanabiratake) and its association with beneficial usage.</title>
        <authorList>
            <person name="Kiyama R."/>
            <person name="Furutani Y."/>
            <person name="Kawaguchi K."/>
            <person name="Nakanishi T."/>
        </authorList>
    </citation>
    <scope>NUCLEOTIDE SEQUENCE [LARGE SCALE GENOMIC DNA]</scope>
</reference>
<evidence type="ECO:0008006" key="4">
    <source>
        <dbReference type="Google" id="ProtNLM"/>
    </source>
</evidence>
<organism evidence="2 3">
    <name type="scientific">Sparassis crispa</name>
    <dbReference type="NCBI Taxonomy" id="139825"/>
    <lineage>
        <taxon>Eukaryota</taxon>
        <taxon>Fungi</taxon>
        <taxon>Dikarya</taxon>
        <taxon>Basidiomycota</taxon>
        <taxon>Agaricomycotina</taxon>
        <taxon>Agaricomycetes</taxon>
        <taxon>Polyporales</taxon>
        <taxon>Sparassidaceae</taxon>
        <taxon>Sparassis</taxon>
    </lineage>
</organism>
<feature type="compositionally biased region" description="Acidic residues" evidence="1">
    <location>
        <begin position="88"/>
        <end position="97"/>
    </location>
</feature>
<evidence type="ECO:0000256" key="1">
    <source>
        <dbReference type="SAM" id="MobiDB-lite"/>
    </source>
</evidence>
<dbReference type="OrthoDB" id="3365439at2759"/>
<comment type="caution">
    <text evidence="2">The sequence shown here is derived from an EMBL/GenBank/DDBJ whole genome shotgun (WGS) entry which is preliminary data.</text>
</comment>
<evidence type="ECO:0000313" key="3">
    <source>
        <dbReference type="Proteomes" id="UP000287166"/>
    </source>
</evidence>
<dbReference type="EMBL" id="BFAD01000004">
    <property type="protein sequence ID" value="GBE81925.1"/>
    <property type="molecule type" value="Genomic_DNA"/>
</dbReference>
<sequence>MSMAAKDVEKRRRPPTFQHLPEDRAKKLKRSWVEVQKVKSRWKAQKRKEGLMTDKKRKPLEGETENGDEVSEHEEMEASSSKDKDCSSEDEDGDEDNVSVVPSPRPLPPKMKQEYHGDEAEKPSLREMNRQAYSRTSLHTHKSHPLHHQRGAADKTIVYSEGRGQERGRGGASRRRGRGQPDMRLRMNLMLEKIKRDFN</sequence>
<feature type="compositionally biased region" description="Basic and acidic residues" evidence="1">
    <location>
        <begin position="111"/>
        <end position="129"/>
    </location>
</feature>
<feature type="compositionally biased region" description="Basic and acidic residues" evidence="1">
    <location>
        <begin position="1"/>
        <end position="10"/>
    </location>
</feature>
<feature type="region of interest" description="Disordered" evidence="1">
    <location>
        <begin position="1"/>
        <end position="184"/>
    </location>
</feature>
<proteinExistence type="predicted"/>
<dbReference type="RefSeq" id="XP_027612838.1">
    <property type="nucleotide sequence ID" value="XM_027757037.1"/>
</dbReference>
<dbReference type="AlphaFoldDB" id="A0A401GIJ8"/>
<feature type="compositionally biased region" description="Acidic residues" evidence="1">
    <location>
        <begin position="62"/>
        <end position="77"/>
    </location>
</feature>
<dbReference type="Proteomes" id="UP000287166">
    <property type="component" value="Unassembled WGS sequence"/>
</dbReference>
<protein>
    <recommendedName>
        <fullName evidence="4">rRNA-processing protein FYV7</fullName>
    </recommendedName>
</protein>
<evidence type="ECO:0000313" key="2">
    <source>
        <dbReference type="EMBL" id="GBE81925.1"/>
    </source>
</evidence>
<dbReference type="GeneID" id="38778842"/>
<gene>
    <name evidence="2" type="ORF">SCP_0402990</name>
</gene>
<dbReference type="InParanoid" id="A0A401GIJ8"/>
<feature type="compositionally biased region" description="Basic residues" evidence="1">
    <location>
        <begin position="138"/>
        <end position="150"/>
    </location>
</feature>
<accession>A0A401GIJ8</accession>
<name>A0A401GIJ8_9APHY</name>